<proteinExistence type="predicted"/>
<dbReference type="GO" id="GO:0003677">
    <property type="term" value="F:DNA binding"/>
    <property type="evidence" value="ECO:0007669"/>
    <property type="project" value="UniProtKB-KW"/>
</dbReference>
<accession>A0A174HEU9</accession>
<dbReference type="SMART" id="SM00530">
    <property type="entry name" value="HTH_XRE"/>
    <property type="match status" value="1"/>
</dbReference>
<dbReference type="Gene3D" id="1.10.260.40">
    <property type="entry name" value="lambda repressor-like DNA-binding domains"/>
    <property type="match status" value="1"/>
</dbReference>
<dbReference type="InterPro" id="IPR010982">
    <property type="entry name" value="Lambda_DNA-bd_dom_sf"/>
</dbReference>
<dbReference type="EMBL" id="CYZT01000150">
    <property type="protein sequence ID" value="CUO71529.1"/>
    <property type="molecule type" value="Genomic_DNA"/>
</dbReference>
<dbReference type="PANTHER" id="PTHR46797">
    <property type="entry name" value="HTH-TYPE TRANSCRIPTIONAL REGULATOR"/>
    <property type="match status" value="1"/>
</dbReference>
<dbReference type="SUPFAM" id="SSF47413">
    <property type="entry name" value="lambda repressor-like DNA-binding domains"/>
    <property type="match status" value="1"/>
</dbReference>
<evidence type="ECO:0000256" key="1">
    <source>
        <dbReference type="ARBA" id="ARBA00023125"/>
    </source>
</evidence>
<dbReference type="InterPro" id="IPR001387">
    <property type="entry name" value="Cro/C1-type_HTH"/>
</dbReference>
<evidence type="ECO:0000313" key="4">
    <source>
        <dbReference type="Proteomes" id="UP000095746"/>
    </source>
</evidence>
<organism evidence="3 4">
    <name type="scientific">Flavonifractor plautii</name>
    <name type="common">Fusobacterium plautii</name>
    <dbReference type="NCBI Taxonomy" id="292800"/>
    <lineage>
        <taxon>Bacteria</taxon>
        <taxon>Bacillati</taxon>
        <taxon>Bacillota</taxon>
        <taxon>Clostridia</taxon>
        <taxon>Eubacteriales</taxon>
        <taxon>Oscillospiraceae</taxon>
        <taxon>Flavonifractor</taxon>
    </lineage>
</organism>
<feature type="domain" description="HTH cro/C1-type" evidence="2">
    <location>
        <begin position="5"/>
        <end position="60"/>
    </location>
</feature>
<dbReference type="RefSeq" id="WP_021632702.1">
    <property type="nucleotide sequence ID" value="NZ_CAAKOI010000525.1"/>
</dbReference>
<evidence type="ECO:0000313" key="3">
    <source>
        <dbReference type="EMBL" id="CUO71529.1"/>
    </source>
</evidence>
<dbReference type="PROSITE" id="PS50943">
    <property type="entry name" value="HTH_CROC1"/>
    <property type="match status" value="1"/>
</dbReference>
<evidence type="ECO:0000259" key="2">
    <source>
        <dbReference type="PROSITE" id="PS50943"/>
    </source>
</evidence>
<dbReference type="Proteomes" id="UP000095746">
    <property type="component" value="Unassembled WGS sequence"/>
</dbReference>
<gene>
    <name evidence="3" type="primary">sinR_1</name>
    <name evidence="3" type="ORF">ERS852411_02028</name>
</gene>
<dbReference type="CDD" id="cd00093">
    <property type="entry name" value="HTH_XRE"/>
    <property type="match status" value="1"/>
</dbReference>
<dbReference type="GO" id="GO:0005829">
    <property type="term" value="C:cytosol"/>
    <property type="evidence" value="ECO:0007669"/>
    <property type="project" value="TreeGrafter"/>
</dbReference>
<dbReference type="PANTHER" id="PTHR46797:SF1">
    <property type="entry name" value="METHYLPHOSPHONATE SYNTHASE"/>
    <property type="match status" value="1"/>
</dbReference>
<name>A0A174HEU9_FLAPL</name>
<dbReference type="InterPro" id="IPR050807">
    <property type="entry name" value="TransReg_Diox_bact_type"/>
</dbReference>
<protein>
    <submittedName>
        <fullName evidence="3">HTH-type transcriptional regulator sinR</fullName>
    </submittedName>
</protein>
<sequence>MKNRVAELRKERGMSQNELAEKAGICRPYLSQIETHRQKVVGSEVMFNLAKALGVKYEEIFYPDCSVYRTITKEGDEDA</sequence>
<reference evidence="3 4" key="1">
    <citation type="submission" date="2015-09" db="EMBL/GenBank/DDBJ databases">
        <authorList>
            <consortium name="Pathogen Informatics"/>
        </authorList>
    </citation>
    <scope>NUCLEOTIDE SEQUENCE [LARGE SCALE GENOMIC DNA]</scope>
    <source>
        <strain evidence="3 4">2789STDY5608854</strain>
    </source>
</reference>
<dbReference type="GO" id="GO:0003700">
    <property type="term" value="F:DNA-binding transcription factor activity"/>
    <property type="evidence" value="ECO:0007669"/>
    <property type="project" value="TreeGrafter"/>
</dbReference>
<keyword evidence="1" id="KW-0238">DNA-binding</keyword>
<dbReference type="Pfam" id="PF01381">
    <property type="entry name" value="HTH_3"/>
    <property type="match status" value="1"/>
</dbReference>
<dbReference type="AlphaFoldDB" id="A0A174HEU9"/>